<evidence type="ECO:0000313" key="3">
    <source>
        <dbReference type="EMBL" id="KZV39939.1"/>
    </source>
</evidence>
<evidence type="ECO:0000313" key="4">
    <source>
        <dbReference type="Proteomes" id="UP000250235"/>
    </source>
</evidence>
<proteinExistence type="predicted"/>
<accession>A0A2Z7BZM3</accession>
<dbReference type="EMBL" id="KV000866">
    <property type="protein sequence ID" value="KZV39939.1"/>
    <property type="molecule type" value="Genomic_DNA"/>
</dbReference>
<evidence type="ECO:0000259" key="2">
    <source>
        <dbReference type="Pfam" id="PF25884"/>
    </source>
</evidence>
<feature type="chain" id="PRO_5016255325" description="Uncharacterized GPI-anchored protein At5g19230-like domain-containing protein" evidence="1">
    <location>
        <begin position="29"/>
        <end position="186"/>
    </location>
</feature>
<keyword evidence="4" id="KW-1185">Reference proteome</keyword>
<keyword evidence="1" id="KW-0732">Signal</keyword>
<reference evidence="3 4" key="1">
    <citation type="journal article" date="2015" name="Proc. Natl. Acad. Sci. U.S.A.">
        <title>The resurrection genome of Boea hygrometrica: A blueprint for survival of dehydration.</title>
        <authorList>
            <person name="Xiao L."/>
            <person name="Yang G."/>
            <person name="Zhang L."/>
            <person name="Yang X."/>
            <person name="Zhao S."/>
            <person name="Ji Z."/>
            <person name="Zhou Q."/>
            <person name="Hu M."/>
            <person name="Wang Y."/>
            <person name="Chen M."/>
            <person name="Xu Y."/>
            <person name="Jin H."/>
            <person name="Xiao X."/>
            <person name="Hu G."/>
            <person name="Bao F."/>
            <person name="Hu Y."/>
            <person name="Wan P."/>
            <person name="Li L."/>
            <person name="Deng X."/>
            <person name="Kuang T."/>
            <person name="Xiang C."/>
            <person name="Zhu J.K."/>
            <person name="Oliver M.J."/>
            <person name="He Y."/>
        </authorList>
    </citation>
    <scope>NUCLEOTIDE SEQUENCE [LARGE SCALE GENOMIC DNA]</scope>
    <source>
        <strain evidence="4">cv. XS01</strain>
    </source>
</reference>
<evidence type="ECO:0000256" key="1">
    <source>
        <dbReference type="SAM" id="SignalP"/>
    </source>
</evidence>
<name>A0A2Z7BZM3_9LAMI</name>
<dbReference type="InterPro" id="IPR059083">
    <property type="entry name" value="At5g19230_dom"/>
</dbReference>
<dbReference type="PANTHER" id="PTHR33976">
    <property type="entry name" value="OS07G0645000 PROTEIN"/>
    <property type="match status" value="1"/>
</dbReference>
<protein>
    <recommendedName>
        <fullName evidence="2">Uncharacterized GPI-anchored protein At5g19230-like domain-containing protein</fullName>
    </recommendedName>
</protein>
<organism evidence="3 4">
    <name type="scientific">Dorcoceras hygrometricum</name>
    <dbReference type="NCBI Taxonomy" id="472368"/>
    <lineage>
        <taxon>Eukaryota</taxon>
        <taxon>Viridiplantae</taxon>
        <taxon>Streptophyta</taxon>
        <taxon>Embryophyta</taxon>
        <taxon>Tracheophyta</taxon>
        <taxon>Spermatophyta</taxon>
        <taxon>Magnoliopsida</taxon>
        <taxon>eudicotyledons</taxon>
        <taxon>Gunneridae</taxon>
        <taxon>Pentapetalae</taxon>
        <taxon>asterids</taxon>
        <taxon>lamiids</taxon>
        <taxon>Lamiales</taxon>
        <taxon>Gesneriaceae</taxon>
        <taxon>Didymocarpoideae</taxon>
        <taxon>Trichosporeae</taxon>
        <taxon>Loxocarpinae</taxon>
        <taxon>Dorcoceras</taxon>
    </lineage>
</organism>
<feature type="domain" description="Uncharacterized GPI-anchored protein At5g19230-like" evidence="2">
    <location>
        <begin position="32"/>
        <end position="149"/>
    </location>
</feature>
<feature type="signal peptide" evidence="1">
    <location>
        <begin position="1"/>
        <end position="28"/>
    </location>
</feature>
<dbReference type="InterPro" id="IPR045285">
    <property type="entry name" value="At5g19230-like"/>
</dbReference>
<dbReference type="Pfam" id="PF25884">
    <property type="entry name" value="At5g19230"/>
    <property type="match status" value="1"/>
</dbReference>
<sequence>MEKSHCDRCFGIFISLLLLFALSVPVRCDDADDLVSGINSFRQTTNAPALTRNDKADCVADEIANQLENRPCTSNVSQSISDYPNVAQKCNVDANTTSDGIVLPVCVPNRVPTLVLTNYTQTQHARFLNNTRYTGVGFGSEEDWTVLVLTTSTTGGSFAGQSQGHALFASGWAPLLCAMLLTAILV</sequence>
<dbReference type="OrthoDB" id="753138at2759"/>
<gene>
    <name evidence="3" type="ORF">F511_11319</name>
</gene>
<dbReference type="Proteomes" id="UP000250235">
    <property type="component" value="Unassembled WGS sequence"/>
</dbReference>
<dbReference type="AlphaFoldDB" id="A0A2Z7BZM3"/>
<dbReference type="PANTHER" id="PTHR33976:SF2">
    <property type="entry name" value="GLYCOPROTEIN MEMBRANE GPI-ANCHORED"/>
    <property type="match status" value="1"/>
</dbReference>